<sequence length="67" mass="7560">MTLTDDVTLDDLIMVKDELSEVDIKAVCTDASLMASWECRMKVTNEDVRKAKENAHNKGILEGLYLE</sequence>
<organism evidence="1 2">
    <name type="scientific">Myodes glareolus</name>
    <name type="common">Bank vole</name>
    <name type="synonym">Clethrionomys glareolus</name>
    <dbReference type="NCBI Taxonomy" id="447135"/>
    <lineage>
        <taxon>Eukaryota</taxon>
        <taxon>Metazoa</taxon>
        <taxon>Chordata</taxon>
        <taxon>Craniata</taxon>
        <taxon>Vertebrata</taxon>
        <taxon>Euteleostomi</taxon>
        <taxon>Mammalia</taxon>
        <taxon>Eutheria</taxon>
        <taxon>Euarchontoglires</taxon>
        <taxon>Glires</taxon>
        <taxon>Rodentia</taxon>
        <taxon>Myomorpha</taxon>
        <taxon>Muroidea</taxon>
        <taxon>Cricetidae</taxon>
        <taxon>Arvicolinae</taxon>
        <taxon>Myodes</taxon>
    </lineage>
</organism>
<dbReference type="Gene3D" id="1.10.8.60">
    <property type="match status" value="1"/>
</dbReference>
<evidence type="ECO:0000313" key="1">
    <source>
        <dbReference type="EMBL" id="KAK7808900.1"/>
    </source>
</evidence>
<evidence type="ECO:0008006" key="3">
    <source>
        <dbReference type="Google" id="ProtNLM"/>
    </source>
</evidence>
<gene>
    <name evidence="1" type="ORF">U0070_005307</name>
</gene>
<reference evidence="1 2" key="1">
    <citation type="journal article" date="2023" name="bioRxiv">
        <title>Conserved and derived expression patterns and positive selection on dental genes reveal complex evolutionary context of ever-growing rodent molars.</title>
        <authorList>
            <person name="Calamari Z.T."/>
            <person name="Song A."/>
            <person name="Cohen E."/>
            <person name="Akter M."/>
            <person name="Roy R.D."/>
            <person name="Hallikas O."/>
            <person name="Christensen M.M."/>
            <person name="Li P."/>
            <person name="Marangoni P."/>
            <person name="Jernvall J."/>
            <person name="Klein O.D."/>
        </authorList>
    </citation>
    <scope>NUCLEOTIDE SEQUENCE [LARGE SCALE GENOMIC DNA]</scope>
    <source>
        <strain evidence="1">V071</strain>
    </source>
</reference>
<comment type="caution">
    <text evidence="1">The sequence shown here is derived from an EMBL/GenBank/DDBJ whole genome shotgun (WGS) entry which is preliminary data.</text>
</comment>
<accession>A0AAW0I410</accession>
<name>A0AAW0I410_MYOGA</name>
<dbReference type="AlphaFoldDB" id="A0AAW0I410"/>
<proteinExistence type="predicted"/>
<dbReference type="EMBL" id="JBBHLL010000227">
    <property type="protein sequence ID" value="KAK7808900.1"/>
    <property type="molecule type" value="Genomic_DNA"/>
</dbReference>
<keyword evidence="2" id="KW-1185">Reference proteome</keyword>
<evidence type="ECO:0000313" key="2">
    <source>
        <dbReference type="Proteomes" id="UP001488838"/>
    </source>
</evidence>
<protein>
    <recommendedName>
        <fullName evidence="3">AAA ATPase AAA+ lid domain-containing protein</fullName>
    </recommendedName>
</protein>
<dbReference type="Proteomes" id="UP001488838">
    <property type="component" value="Unassembled WGS sequence"/>
</dbReference>